<dbReference type="Pfam" id="PF00172">
    <property type="entry name" value="Zn_clus"/>
    <property type="match status" value="1"/>
</dbReference>
<evidence type="ECO:0000256" key="3">
    <source>
        <dbReference type="ARBA" id="ARBA00023163"/>
    </source>
</evidence>
<evidence type="ECO:0000256" key="2">
    <source>
        <dbReference type="ARBA" id="ARBA00023125"/>
    </source>
</evidence>
<dbReference type="AlphaFoldDB" id="A0A9W9RDM1"/>
<dbReference type="Gene3D" id="4.10.240.10">
    <property type="entry name" value="Zn(2)-C6 fungal-type DNA-binding domain"/>
    <property type="match status" value="1"/>
</dbReference>
<dbReference type="SMART" id="SM00066">
    <property type="entry name" value="GAL4"/>
    <property type="match status" value="1"/>
</dbReference>
<evidence type="ECO:0000313" key="6">
    <source>
        <dbReference type="EMBL" id="KAJ5358293.1"/>
    </source>
</evidence>
<dbReference type="PROSITE" id="PS00463">
    <property type="entry name" value="ZN2_CY6_FUNGAL_1"/>
    <property type="match status" value="1"/>
</dbReference>
<keyword evidence="3" id="KW-0804">Transcription</keyword>
<accession>A0A9W9RDM1</accession>
<name>A0A9W9RDM1_PENBR</name>
<dbReference type="Proteomes" id="UP001148299">
    <property type="component" value="Unassembled WGS sequence"/>
</dbReference>
<dbReference type="InterPro" id="IPR001138">
    <property type="entry name" value="Zn2Cys6_DnaBD"/>
</dbReference>
<comment type="caution">
    <text evidence="6">The sequence shown here is derived from an EMBL/GenBank/DDBJ whole genome shotgun (WGS) entry which is preliminary data.</text>
</comment>
<dbReference type="PROSITE" id="PS50048">
    <property type="entry name" value="ZN2_CY6_FUNGAL_2"/>
    <property type="match status" value="1"/>
</dbReference>
<dbReference type="GO" id="GO:0008270">
    <property type="term" value="F:zinc ion binding"/>
    <property type="evidence" value="ECO:0007669"/>
    <property type="project" value="InterPro"/>
</dbReference>
<reference evidence="6" key="1">
    <citation type="submission" date="2022-12" db="EMBL/GenBank/DDBJ databases">
        <authorList>
            <person name="Petersen C."/>
        </authorList>
    </citation>
    <scope>NUCLEOTIDE SEQUENCE</scope>
    <source>
        <strain evidence="6">IBT 35675</strain>
    </source>
</reference>
<keyword evidence="7" id="KW-1185">Reference proteome</keyword>
<dbReference type="GO" id="GO:0003677">
    <property type="term" value="F:DNA binding"/>
    <property type="evidence" value="ECO:0007669"/>
    <property type="project" value="UniProtKB-KW"/>
</dbReference>
<dbReference type="PANTHER" id="PTHR46910:SF39">
    <property type="entry name" value="ZN(II)2CYS6 TRANSCRIPTION FACTOR (EUROFUNG)"/>
    <property type="match status" value="1"/>
</dbReference>
<dbReference type="InterPro" id="IPR050987">
    <property type="entry name" value="AtrR-like"/>
</dbReference>
<dbReference type="EMBL" id="JAPZBR010000003">
    <property type="protein sequence ID" value="KAJ5358293.1"/>
    <property type="molecule type" value="Genomic_DNA"/>
</dbReference>
<sequence>MAGGHQPRKRSSNVCVRCRRQKVKCSGSKPCDSCNKRNLTCTFNNMDQKVRVTLGSALPHDPFFGR</sequence>
<keyword evidence="1" id="KW-0805">Transcription regulation</keyword>
<dbReference type="GO" id="GO:0000981">
    <property type="term" value="F:DNA-binding transcription factor activity, RNA polymerase II-specific"/>
    <property type="evidence" value="ECO:0007669"/>
    <property type="project" value="InterPro"/>
</dbReference>
<evidence type="ECO:0000259" key="5">
    <source>
        <dbReference type="PROSITE" id="PS50048"/>
    </source>
</evidence>
<dbReference type="PANTHER" id="PTHR46910">
    <property type="entry name" value="TRANSCRIPTION FACTOR PDR1"/>
    <property type="match status" value="1"/>
</dbReference>
<keyword evidence="4" id="KW-0539">Nucleus</keyword>
<keyword evidence="2" id="KW-0238">DNA-binding</keyword>
<dbReference type="SUPFAM" id="SSF57701">
    <property type="entry name" value="Zn2/Cys6 DNA-binding domain"/>
    <property type="match status" value="1"/>
</dbReference>
<evidence type="ECO:0000313" key="7">
    <source>
        <dbReference type="Proteomes" id="UP001148299"/>
    </source>
</evidence>
<gene>
    <name evidence="6" type="ORF">N7541_005451</name>
</gene>
<evidence type="ECO:0000256" key="4">
    <source>
        <dbReference type="ARBA" id="ARBA00023242"/>
    </source>
</evidence>
<evidence type="ECO:0000256" key="1">
    <source>
        <dbReference type="ARBA" id="ARBA00023015"/>
    </source>
</evidence>
<feature type="domain" description="Zn(2)-C6 fungal-type" evidence="5">
    <location>
        <begin position="14"/>
        <end position="43"/>
    </location>
</feature>
<proteinExistence type="predicted"/>
<dbReference type="InterPro" id="IPR036864">
    <property type="entry name" value="Zn2-C6_fun-type_DNA-bd_sf"/>
</dbReference>
<reference evidence="6" key="2">
    <citation type="journal article" date="2023" name="IMA Fungus">
        <title>Comparative genomic study of the Penicillium genus elucidates a diverse pangenome and 15 lateral gene transfer events.</title>
        <authorList>
            <person name="Petersen C."/>
            <person name="Sorensen T."/>
            <person name="Nielsen M.R."/>
            <person name="Sondergaard T.E."/>
            <person name="Sorensen J.L."/>
            <person name="Fitzpatrick D.A."/>
            <person name="Frisvad J.C."/>
            <person name="Nielsen K.L."/>
        </authorList>
    </citation>
    <scope>NUCLEOTIDE SEQUENCE</scope>
    <source>
        <strain evidence="6">IBT 35675</strain>
    </source>
</reference>
<protein>
    <recommendedName>
        <fullName evidence="5">Zn(2)-C6 fungal-type domain-containing protein</fullName>
    </recommendedName>
</protein>
<dbReference type="CDD" id="cd00067">
    <property type="entry name" value="GAL4"/>
    <property type="match status" value="1"/>
</dbReference>
<organism evidence="6 7">
    <name type="scientific">Penicillium brevicompactum</name>
    <dbReference type="NCBI Taxonomy" id="5074"/>
    <lineage>
        <taxon>Eukaryota</taxon>
        <taxon>Fungi</taxon>
        <taxon>Dikarya</taxon>
        <taxon>Ascomycota</taxon>
        <taxon>Pezizomycotina</taxon>
        <taxon>Eurotiomycetes</taxon>
        <taxon>Eurotiomycetidae</taxon>
        <taxon>Eurotiales</taxon>
        <taxon>Aspergillaceae</taxon>
        <taxon>Penicillium</taxon>
    </lineage>
</organism>